<dbReference type="KEGG" id="blq:L21SP5_02844"/>
<keyword evidence="1" id="KW-0812">Transmembrane</keyword>
<dbReference type="OrthoDB" id="9800207at2"/>
<feature type="transmembrane region" description="Helical" evidence="1">
    <location>
        <begin position="7"/>
        <end position="26"/>
    </location>
</feature>
<keyword evidence="1" id="KW-0472">Membrane</keyword>
<protein>
    <submittedName>
        <fullName evidence="2">Putative paraquat-inducible protein A</fullName>
    </submittedName>
</protein>
<feature type="transmembrane region" description="Helical" evidence="1">
    <location>
        <begin position="354"/>
        <end position="371"/>
    </location>
</feature>
<evidence type="ECO:0000313" key="2">
    <source>
        <dbReference type="EMBL" id="ALO16464.1"/>
    </source>
</evidence>
<accession>A0A0S2I2I0</accession>
<feature type="transmembrane region" description="Helical" evidence="1">
    <location>
        <begin position="212"/>
        <end position="229"/>
    </location>
</feature>
<name>A0A0S2I2I0_9BACT</name>
<evidence type="ECO:0000313" key="3">
    <source>
        <dbReference type="Proteomes" id="UP000064893"/>
    </source>
</evidence>
<gene>
    <name evidence="2" type="ORF">L21SP5_02844</name>
</gene>
<feature type="transmembrane region" description="Helical" evidence="1">
    <location>
        <begin position="241"/>
        <end position="260"/>
    </location>
</feature>
<dbReference type="Pfam" id="PF04403">
    <property type="entry name" value="PqiA"/>
    <property type="match status" value="1"/>
</dbReference>
<evidence type="ECO:0000256" key="1">
    <source>
        <dbReference type="SAM" id="Phobius"/>
    </source>
</evidence>
<dbReference type="EMBL" id="CP013118">
    <property type="protein sequence ID" value="ALO16464.1"/>
    <property type="molecule type" value="Genomic_DNA"/>
</dbReference>
<organism evidence="2 3">
    <name type="scientific">Salinivirga cyanobacteriivorans</name>
    <dbReference type="NCBI Taxonomy" id="1307839"/>
    <lineage>
        <taxon>Bacteria</taxon>
        <taxon>Pseudomonadati</taxon>
        <taxon>Bacteroidota</taxon>
        <taxon>Bacteroidia</taxon>
        <taxon>Bacteroidales</taxon>
        <taxon>Salinivirgaceae</taxon>
        <taxon>Salinivirga</taxon>
    </lineage>
</organism>
<sequence length="429" mass="49352">MQIKRKHIYQIILILFSIVTISYALWSGYRVHTITATRTELKTTYSQINDIYYGLLSVEAWEKQVKKIVQRQISSFELSQEQLELFRAEINNVLQSLITKTEQMIQTKDSGWRAKLTKLAVNTFVDTDKIRKKVPEFTDAILKILTRPENIERLKGMARDKLNDMSEDTYDKRTQAKLKTVYQAYGVNSKDAFNKMVQSTSAKLHKASNQQGQVMVILVVLFLLMWFVVQPHRYLHSTYLSLAALLALVVLFTGVTTPMLEIDARITNLDFMLLGEHVTFEEQMIFYQSKSILDVVTLLLQSKPIDSVVVGLLILSFSVLLPVSKIISLILWLFSKKVRKLKAVNWLTFWSGKWSMADVMVVAIFMSYVAFDRILENQLQHIDRDTEAVTALTTNNTGLQAGFFIFVTYVFFSMILSAILKRVVKNKNV</sequence>
<keyword evidence="1" id="KW-1133">Transmembrane helix</keyword>
<proteinExistence type="predicted"/>
<feature type="transmembrane region" description="Helical" evidence="1">
    <location>
        <begin position="308"/>
        <end position="334"/>
    </location>
</feature>
<dbReference type="InterPro" id="IPR007498">
    <property type="entry name" value="PqiA-like"/>
</dbReference>
<dbReference type="AlphaFoldDB" id="A0A0S2I2I0"/>
<reference evidence="2 3" key="1">
    <citation type="submission" date="2015-11" db="EMBL/GenBank/DDBJ databases">
        <title>Description and complete genome sequence of a novel strain predominating in hypersaline microbial mats and representing a new family of the Bacteriodetes phylum.</title>
        <authorList>
            <person name="Spring S."/>
            <person name="Bunk B."/>
            <person name="Sproer C."/>
            <person name="Klenk H.-P."/>
        </authorList>
    </citation>
    <scope>NUCLEOTIDE SEQUENCE [LARGE SCALE GENOMIC DNA]</scope>
    <source>
        <strain evidence="2 3">L21-Spi-D4</strain>
    </source>
</reference>
<feature type="transmembrane region" description="Helical" evidence="1">
    <location>
        <begin position="401"/>
        <end position="420"/>
    </location>
</feature>
<dbReference type="STRING" id="1307839.L21SP5_02844"/>
<keyword evidence="3" id="KW-1185">Reference proteome</keyword>
<dbReference type="RefSeq" id="WP_057953832.1">
    <property type="nucleotide sequence ID" value="NZ_CP013118.1"/>
</dbReference>
<dbReference type="Proteomes" id="UP000064893">
    <property type="component" value="Chromosome"/>
</dbReference>